<protein>
    <submittedName>
        <fullName evidence="1">Sulfur carrier protein ThiS</fullName>
    </submittedName>
</protein>
<dbReference type="CDD" id="cd00565">
    <property type="entry name" value="Ubl_ThiS"/>
    <property type="match status" value="1"/>
</dbReference>
<evidence type="ECO:0000313" key="1">
    <source>
        <dbReference type="EMBL" id="WZC49822.1"/>
    </source>
</evidence>
<gene>
    <name evidence="1" type="primary">thiS</name>
    <name evidence="1" type="ORF">AABB29_04015</name>
</gene>
<dbReference type="EMBL" id="CP150951">
    <property type="protein sequence ID" value="WZC49822.1"/>
    <property type="molecule type" value="Genomic_DNA"/>
</dbReference>
<dbReference type="Gene3D" id="3.10.20.30">
    <property type="match status" value="1"/>
</dbReference>
<dbReference type="InterPro" id="IPR010035">
    <property type="entry name" value="Thi_S"/>
</dbReference>
<accession>A0ABZ2V977</accession>
<dbReference type="SUPFAM" id="SSF54285">
    <property type="entry name" value="MoaD/ThiS"/>
    <property type="match status" value="1"/>
</dbReference>
<name>A0ABZ2V977_9RHOB</name>
<proteinExistence type="predicted"/>
<dbReference type="Proteomes" id="UP001440612">
    <property type="component" value="Chromosome"/>
</dbReference>
<dbReference type="Pfam" id="PF02597">
    <property type="entry name" value="ThiS"/>
    <property type="match status" value="1"/>
</dbReference>
<dbReference type="InterPro" id="IPR016155">
    <property type="entry name" value="Mopterin_synth/thiamin_S_b"/>
</dbReference>
<keyword evidence="2" id="KW-1185">Reference proteome</keyword>
<reference evidence="2" key="1">
    <citation type="submission" date="2024-04" db="EMBL/GenBank/DDBJ databases">
        <title>Phylogenomic analyses of a clade within the roseobacter group suggest taxonomic reassignments of species of the genera Aestuariivita, Citreicella, Loktanella, Nautella, Pelagibaca, Ruegeria, Thalassobius, Thiobacimonas and Tropicibacter, and the proposal o.</title>
        <authorList>
            <person name="Jeon C.O."/>
        </authorList>
    </citation>
    <scope>NUCLEOTIDE SEQUENCE [LARGE SCALE GENOMIC DNA]</scope>
    <source>
        <strain evidence="2">BS5-3</strain>
    </source>
</reference>
<dbReference type="NCBIfam" id="TIGR01683">
    <property type="entry name" value="thiS"/>
    <property type="match status" value="1"/>
</dbReference>
<dbReference type="InterPro" id="IPR012675">
    <property type="entry name" value="Beta-grasp_dom_sf"/>
</dbReference>
<dbReference type="PANTHER" id="PTHR34472">
    <property type="entry name" value="SULFUR CARRIER PROTEIN THIS"/>
    <property type="match status" value="1"/>
</dbReference>
<dbReference type="RefSeq" id="WP_341367932.1">
    <property type="nucleotide sequence ID" value="NZ_CP150951.2"/>
</dbReference>
<dbReference type="PANTHER" id="PTHR34472:SF1">
    <property type="entry name" value="SULFUR CARRIER PROTEIN THIS"/>
    <property type="match status" value="1"/>
</dbReference>
<sequence>MKIIVNGEPCESTAPTLAQLLAQLGKAEAKVATSVNEAFIPQTLRAQTPLNDGDRVEIVAPRQGG</sequence>
<dbReference type="InterPro" id="IPR003749">
    <property type="entry name" value="ThiS/MoaD-like"/>
</dbReference>
<evidence type="ECO:0000313" key="2">
    <source>
        <dbReference type="Proteomes" id="UP001440612"/>
    </source>
</evidence>
<organism evidence="1 2">
    <name type="scientific">Yoonia phaeophyticola</name>
    <dbReference type="NCBI Taxonomy" id="3137369"/>
    <lineage>
        <taxon>Bacteria</taxon>
        <taxon>Pseudomonadati</taxon>
        <taxon>Pseudomonadota</taxon>
        <taxon>Alphaproteobacteria</taxon>
        <taxon>Rhodobacterales</taxon>
        <taxon>Paracoccaceae</taxon>
        <taxon>Yoonia</taxon>
    </lineage>
</organism>